<dbReference type="InterPro" id="IPR002347">
    <property type="entry name" value="SDR_fam"/>
</dbReference>
<dbReference type="PRINTS" id="PR00080">
    <property type="entry name" value="SDRFAMILY"/>
</dbReference>
<gene>
    <name evidence="3" type="ORF">DDQ41_31050</name>
    <name evidence="4" type="ORF">SSP531S_49790</name>
</gene>
<keyword evidence="5" id="KW-1185">Reference proteome</keyword>
<dbReference type="Pfam" id="PF13561">
    <property type="entry name" value="adh_short_C2"/>
    <property type="match status" value="1"/>
</dbReference>
<dbReference type="EMBL" id="CP029254">
    <property type="protein sequence ID" value="AWK12615.1"/>
    <property type="molecule type" value="Genomic_DNA"/>
</dbReference>
<sequence length="262" mass="26752">MLDKGAESEAGGLLSGKVAMITGASSGIGAAAARLFAAEGAAVVLMARREDRLKKVAHEIVASGGRALAAPGDVVFPEDVGRVVGAALEAFGRLDVAFNNAGWGTVGTDLHETDDAVFEQVMDVNVRGTWNCLRHQLPAMFPSGAGAVVNTASTAGVVATVAGAPYVAAKHAVIGMTKAAAAQYGDRGIRVNSLVVGSTRTELIDGALEAHPHLQDVFVARQIQKRMAAPEEVAHAALWLSSSRASFVTGAAMAVDGGRTAV</sequence>
<dbReference type="InterPro" id="IPR036291">
    <property type="entry name" value="NAD(P)-bd_dom_sf"/>
</dbReference>
<accession>A0A2S1Z8E1</accession>
<evidence type="ECO:0000313" key="5">
    <source>
        <dbReference type="Proteomes" id="UP000245051"/>
    </source>
</evidence>
<reference evidence="3 5" key="1">
    <citation type="submission" date="2018-05" db="EMBL/GenBank/DDBJ databases">
        <title>Complete genome sequence of the Type Strain of Streptomyces spongiicola HNM0071, the producer of staurosporine.</title>
        <authorList>
            <person name="Zhou S."/>
            <person name="Huang X."/>
        </authorList>
    </citation>
    <scope>NUCLEOTIDE SEQUENCE [LARGE SCALE GENOMIC DNA]</scope>
    <source>
        <strain evidence="3 5">HNM0071</strain>
    </source>
</reference>
<protein>
    <submittedName>
        <fullName evidence="4">3-oxoacyl-ACP reductase</fullName>
    </submittedName>
    <submittedName>
        <fullName evidence="3">Short-chain dehydrogenase</fullName>
    </submittedName>
</protein>
<dbReference type="PROSITE" id="PS00061">
    <property type="entry name" value="ADH_SHORT"/>
    <property type="match status" value="1"/>
</dbReference>
<evidence type="ECO:0000313" key="6">
    <source>
        <dbReference type="Proteomes" id="UP000265354"/>
    </source>
</evidence>
<name>A0A2S1Z8E1_9ACTN</name>
<dbReference type="EMBL" id="BGZL01000019">
    <property type="protein sequence ID" value="GBQ03504.1"/>
    <property type="molecule type" value="Genomic_DNA"/>
</dbReference>
<dbReference type="PRINTS" id="PR00081">
    <property type="entry name" value="GDHRDH"/>
</dbReference>
<dbReference type="FunFam" id="3.40.50.720:FF:000084">
    <property type="entry name" value="Short-chain dehydrogenase reductase"/>
    <property type="match status" value="1"/>
</dbReference>
<organism evidence="4 6">
    <name type="scientific">Streptomyces spongiicola</name>
    <dbReference type="NCBI Taxonomy" id="1690221"/>
    <lineage>
        <taxon>Bacteria</taxon>
        <taxon>Bacillati</taxon>
        <taxon>Actinomycetota</taxon>
        <taxon>Actinomycetes</taxon>
        <taxon>Kitasatosporales</taxon>
        <taxon>Streptomycetaceae</taxon>
        <taxon>Streptomyces</taxon>
    </lineage>
</organism>
<dbReference type="SUPFAM" id="SSF51735">
    <property type="entry name" value="NAD(P)-binding Rossmann-fold domains"/>
    <property type="match status" value="1"/>
</dbReference>
<reference evidence="4 6" key="2">
    <citation type="submission" date="2018-07" db="EMBL/GenBank/DDBJ databases">
        <title>Whole Genome Shotgun Sequence of Streptomyces spongiicola strain 531S.</title>
        <authorList>
            <person name="Dohra H."/>
            <person name="Kodani S."/>
        </authorList>
    </citation>
    <scope>NUCLEOTIDE SEQUENCE [LARGE SCALE GENOMIC DNA]</scope>
    <source>
        <strain evidence="4 6">531S</strain>
    </source>
</reference>
<evidence type="ECO:0000313" key="4">
    <source>
        <dbReference type="EMBL" id="GBQ03504.1"/>
    </source>
</evidence>
<dbReference type="Proteomes" id="UP000245051">
    <property type="component" value="Chromosome"/>
</dbReference>
<dbReference type="AlphaFoldDB" id="A0A2S1Z8E1"/>
<comment type="similarity">
    <text evidence="1">Belongs to the short-chain dehydrogenases/reductases (SDR) family.</text>
</comment>
<dbReference type="OrthoDB" id="4380821at2"/>
<dbReference type="NCBIfam" id="NF005559">
    <property type="entry name" value="PRK07231.1"/>
    <property type="match status" value="1"/>
</dbReference>
<dbReference type="GO" id="GO:0016491">
    <property type="term" value="F:oxidoreductase activity"/>
    <property type="evidence" value="ECO:0007669"/>
    <property type="project" value="UniProtKB-KW"/>
</dbReference>
<keyword evidence="2" id="KW-0560">Oxidoreductase</keyword>
<evidence type="ECO:0000256" key="1">
    <source>
        <dbReference type="ARBA" id="ARBA00006484"/>
    </source>
</evidence>
<proteinExistence type="inferred from homology"/>
<dbReference type="KEGG" id="sspo:DDQ41_31050"/>
<dbReference type="CDD" id="cd05233">
    <property type="entry name" value="SDR_c"/>
    <property type="match status" value="1"/>
</dbReference>
<dbReference type="PANTHER" id="PTHR42820:SF1">
    <property type="entry name" value="SHORT-CHAIN DEHYDROGENASE_REDUCTASE FAMILY PROTEIN"/>
    <property type="match status" value="1"/>
</dbReference>
<evidence type="ECO:0000313" key="3">
    <source>
        <dbReference type="EMBL" id="AWK12615.1"/>
    </source>
</evidence>
<dbReference type="Proteomes" id="UP000265354">
    <property type="component" value="Unassembled WGS sequence"/>
</dbReference>
<dbReference type="PANTHER" id="PTHR42820">
    <property type="entry name" value="SHORT-CHAIN DEHYDROGENASE REDUCTASE"/>
    <property type="match status" value="1"/>
</dbReference>
<dbReference type="Gene3D" id="3.40.50.720">
    <property type="entry name" value="NAD(P)-binding Rossmann-like Domain"/>
    <property type="match status" value="1"/>
</dbReference>
<dbReference type="RefSeq" id="WP_109297444.1">
    <property type="nucleotide sequence ID" value="NZ_BGZL01000019.1"/>
</dbReference>
<evidence type="ECO:0000256" key="2">
    <source>
        <dbReference type="ARBA" id="ARBA00023002"/>
    </source>
</evidence>
<dbReference type="InterPro" id="IPR020904">
    <property type="entry name" value="Sc_DH/Rdtase_CS"/>
</dbReference>